<evidence type="ECO:0000256" key="7">
    <source>
        <dbReference type="SAM" id="MobiDB-lite"/>
    </source>
</evidence>
<dbReference type="InterPro" id="IPR005158">
    <property type="entry name" value="BTAD"/>
</dbReference>
<dbReference type="Gene3D" id="2.130.10.10">
    <property type="entry name" value="YVTN repeat-like/Quinoprotein amine dehydrogenase"/>
    <property type="match status" value="2"/>
</dbReference>
<keyword evidence="3 5" id="KW-0238">DNA-binding</keyword>
<dbReference type="InterPro" id="IPR016032">
    <property type="entry name" value="Sig_transdc_resp-reg_C-effctor"/>
</dbReference>
<dbReference type="GO" id="GO:0003677">
    <property type="term" value="F:DNA binding"/>
    <property type="evidence" value="ECO:0007669"/>
    <property type="project" value="UniProtKB-UniRule"/>
</dbReference>
<dbReference type="InterPro" id="IPR011044">
    <property type="entry name" value="Quino_amine_DH_bsu"/>
</dbReference>
<comment type="similarity">
    <text evidence="1">Belongs to the AfsR/DnrI/RedD regulatory family.</text>
</comment>
<dbReference type="Pfam" id="PF03704">
    <property type="entry name" value="BTAD"/>
    <property type="match status" value="1"/>
</dbReference>
<feature type="transmembrane region" description="Helical" evidence="8">
    <location>
        <begin position="911"/>
        <end position="932"/>
    </location>
</feature>
<evidence type="ECO:0000256" key="5">
    <source>
        <dbReference type="PROSITE-ProRule" id="PRU01091"/>
    </source>
</evidence>
<dbReference type="Gene3D" id="1.25.40.10">
    <property type="entry name" value="Tetratricopeptide repeat domain"/>
    <property type="match status" value="1"/>
</dbReference>
<feature type="coiled-coil region" evidence="6">
    <location>
        <begin position="878"/>
        <end position="912"/>
    </location>
</feature>
<sequence length="1697" mass="180654">MSTLRRLTPDGAGATSSSGTAQEHQRGVGSGSGWVCRVMGSDATTTERAVTRGCTGFAHLRTASVRPGASGPGRLPRTFRGSGRSTRQAVGHVDGSCRHAGADEELADVAVGGLVRRPGRQPSPGLELADVAVGGLMRRPGGEKRPILEFADVAVGRFPDEGSVLLGGDGGRGGDPGVVPARDDRRLGGRASGEGGRQRDDGRSDGEAIRSGRGVHVDHTAPRGYARGPRRYAAGMRGMRATLTPPRERRTMRSMSVAVFGPLTLEGVSLSPRERTVLSALVLRAGRPITTDELAEALWGGDLPETWTKQLQASIGRLRNAVGRNGIETTPGAYTLRIDPDSVDAERFERLAASARRHLDDDPSRALDAAERALELWRGTPYADLGSWPPAVVEAGRLDEERMELEEIRVDAHLRLGEDAASVADAERLVREAPLRERRWVLLATALYRSGRQADALAAIRAARERLADELGAEPGTELVELELGILRHDDALDLDEPPTRASAACPYRGLQPFGVEDEDDFFGRDADIEAALGRLGRSRFLAVSGASGSGKSSLVRAGVVPALRRRGDRVVVLTPERDLDVRIREAAWSGRTEVVVVDQFEEVFHSGEADVDTAARAIAEAAVTGTTVVLVVRSDFLDDCAGHPDLAPLVAEGVHLVGPMAPAALREAIEQPARRAGLRLEPGLVELMLRDAAGEAGALPHLSHALVETWLRREGATLTVAGYEASGGISGAIAQSAEHLYQSMDADQRVTCRRLLLRLVALAPDGSPVRRRVPSRPLRADASREQVLSMLAGSRLVSAEADSVEVAHESLATAWPRLRAWLEEDAEGTRILAAVAAAAEAWSAAGRPDDDLLRGARLQAAVEWRDAAPRDLTDVERAFLDASAARATAEVKQLEERAERDRRQNRRLRTLLVAAVGLIVLLVGAGSVAVVSSREANAQRDSAALEALVATSLALRTTERDVSALLAAEAYRRWPADPRTRSGLMSTLQGAGGFLGTAVVASSGDVYGSLIPGTERVLVVTAVGEAGIHDATTGEVVRELDLGFDPGSTPPDPLVEVSGDGRVGAVLWSAHSQPGTRPSSNISTRSDLVVFDLERADRIAGPIRIDVGTGALAVNADGSIIAIAEYRDGAVTLVSTSDLLMRSIARETPVAPPAPWTFNYPHAAALAFDGRDRLLVGRFDDRVDVIDPASASIETTIRVPESSANAAMAVGASGLVIASGASGLIAFEPDGRRIRWSTDLSLPVPESCNWLAVSESRQRVYCGSRFGRIDVFDLADGAPISAEELGPFYGEVGTIDVSADGSILTAVSGSQPIITRWRLDGLGLGRRMVAAEHALAGPYSFEGSSVVTAPRAGSAVGLPFDIVGRQSDVLERRPIFDGVVVVDTVTGDVSYRFDGPVSDVGWTRGWRLYARSAEDRLFRIIDAETGQVVGTPIWGVDSFVTSLRGVGLTAVREDGRIEEFDPQTGRGTGESWRVEGFPQWLSVAPGEDRIAVTHWSDGSPSDKDTSTSAREGTWLAVLSGDDHRILYDEPTEVDAHVMLGGGELIGMEGTRMGRYRTDPVERVGTVPGAVGDLEHPSLSDDSRTLLVMAGDATALLYDTATGARIGEPFPTDDRPLSGAILDYAGNPIAVSMPDGFLRPDGLEMALTMPEGVVAWDLDPDHQFEFACRIAGRDLTESEWRTYLAGLGARQSTCGFD</sequence>
<evidence type="ECO:0000256" key="4">
    <source>
        <dbReference type="ARBA" id="ARBA00023163"/>
    </source>
</evidence>
<dbReference type="Pfam" id="PF00486">
    <property type="entry name" value="Trans_reg_C"/>
    <property type="match status" value="1"/>
</dbReference>
<gene>
    <name evidence="10" type="ORF">GJ743_00140</name>
</gene>
<keyword evidence="8" id="KW-0812">Transmembrane</keyword>
<dbReference type="PROSITE" id="PS51755">
    <property type="entry name" value="OMPR_PHOB"/>
    <property type="match status" value="1"/>
</dbReference>
<evidence type="ECO:0000313" key="10">
    <source>
        <dbReference type="EMBL" id="MTH66783.1"/>
    </source>
</evidence>
<dbReference type="CDD" id="cd15831">
    <property type="entry name" value="BTAD"/>
    <property type="match status" value="1"/>
</dbReference>
<reference evidence="10 11" key="1">
    <citation type="submission" date="2019-11" db="EMBL/GenBank/DDBJ databases">
        <title>Agromyces kandeliae sp. nov., isolated from mangrove soil.</title>
        <authorList>
            <person name="Wang R."/>
        </authorList>
    </citation>
    <scope>NUCLEOTIDE SEQUENCE [LARGE SCALE GENOMIC DNA]</scope>
    <source>
        <strain evidence="10 11">JCM 11433</strain>
    </source>
</reference>
<evidence type="ECO:0000259" key="9">
    <source>
        <dbReference type="PROSITE" id="PS51755"/>
    </source>
</evidence>
<dbReference type="InterPro" id="IPR051677">
    <property type="entry name" value="AfsR-DnrI-RedD_regulator"/>
</dbReference>
<evidence type="ECO:0000256" key="6">
    <source>
        <dbReference type="SAM" id="Coils"/>
    </source>
</evidence>
<accession>A0A6I3M8A7</accession>
<feature type="compositionally biased region" description="Gly residues" evidence="7">
    <location>
        <begin position="165"/>
        <end position="176"/>
    </location>
</feature>
<evidence type="ECO:0000256" key="1">
    <source>
        <dbReference type="ARBA" id="ARBA00005820"/>
    </source>
</evidence>
<comment type="caution">
    <text evidence="10">The sequence shown here is derived from an EMBL/GenBank/DDBJ whole genome shotgun (WGS) entry which is preliminary data.</text>
</comment>
<dbReference type="EMBL" id="WMLB01000001">
    <property type="protein sequence ID" value="MTH66783.1"/>
    <property type="molecule type" value="Genomic_DNA"/>
</dbReference>
<dbReference type="SUPFAM" id="SSF48452">
    <property type="entry name" value="TPR-like"/>
    <property type="match status" value="1"/>
</dbReference>
<dbReference type="SUPFAM" id="SSF50969">
    <property type="entry name" value="YVTN repeat-like/Quinoprotein amine dehydrogenase"/>
    <property type="match status" value="1"/>
</dbReference>
<dbReference type="Gene3D" id="1.10.10.10">
    <property type="entry name" value="Winged helix-like DNA-binding domain superfamily/Winged helix DNA-binding domain"/>
    <property type="match status" value="1"/>
</dbReference>
<dbReference type="GO" id="GO:0006355">
    <property type="term" value="P:regulation of DNA-templated transcription"/>
    <property type="evidence" value="ECO:0007669"/>
    <property type="project" value="InterPro"/>
</dbReference>
<dbReference type="SUPFAM" id="SSF52540">
    <property type="entry name" value="P-loop containing nucleoside triphosphate hydrolases"/>
    <property type="match status" value="1"/>
</dbReference>
<dbReference type="OrthoDB" id="134501at2"/>
<feature type="region of interest" description="Disordered" evidence="7">
    <location>
        <begin position="65"/>
        <end position="89"/>
    </location>
</feature>
<feature type="region of interest" description="Disordered" evidence="7">
    <location>
        <begin position="164"/>
        <end position="230"/>
    </location>
</feature>
<evidence type="ECO:0000256" key="3">
    <source>
        <dbReference type="ARBA" id="ARBA00023125"/>
    </source>
</evidence>
<dbReference type="InterPro" id="IPR001867">
    <property type="entry name" value="OmpR/PhoB-type_DNA-bd"/>
</dbReference>
<dbReference type="SMART" id="SM00862">
    <property type="entry name" value="Trans_reg_C"/>
    <property type="match status" value="1"/>
</dbReference>
<dbReference type="PANTHER" id="PTHR35807:SF1">
    <property type="entry name" value="TRANSCRIPTIONAL REGULATOR REDD"/>
    <property type="match status" value="1"/>
</dbReference>
<feature type="region of interest" description="Disordered" evidence="7">
    <location>
        <begin position="1"/>
        <end position="32"/>
    </location>
</feature>
<dbReference type="InterPro" id="IPR036388">
    <property type="entry name" value="WH-like_DNA-bd_sf"/>
</dbReference>
<protein>
    <recommendedName>
        <fullName evidence="9">OmpR/PhoB-type domain-containing protein</fullName>
    </recommendedName>
</protein>
<dbReference type="SUPFAM" id="SSF46894">
    <property type="entry name" value="C-terminal effector domain of the bipartite response regulators"/>
    <property type="match status" value="1"/>
</dbReference>
<dbReference type="SUPFAM" id="SSF50998">
    <property type="entry name" value="Quinoprotein alcohol dehydrogenase-like"/>
    <property type="match status" value="1"/>
</dbReference>
<organism evidence="10 11">
    <name type="scientific">Agromyces bracchium</name>
    <dbReference type="NCBI Taxonomy" id="88376"/>
    <lineage>
        <taxon>Bacteria</taxon>
        <taxon>Bacillati</taxon>
        <taxon>Actinomycetota</taxon>
        <taxon>Actinomycetes</taxon>
        <taxon>Micrococcales</taxon>
        <taxon>Microbacteriaceae</taxon>
        <taxon>Agromyces</taxon>
    </lineage>
</organism>
<dbReference type="Pfam" id="PF20703">
    <property type="entry name" value="nSTAND1"/>
    <property type="match status" value="1"/>
</dbReference>
<evidence type="ECO:0000313" key="11">
    <source>
        <dbReference type="Proteomes" id="UP000433071"/>
    </source>
</evidence>
<feature type="DNA-binding region" description="OmpR/PhoB-type" evidence="5">
    <location>
        <begin position="240"/>
        <end position="338"/>
    </location>
</feature>
<dbReference type="InterPro" id="IPR011990">
    <property type="entry name" value="TPR-like_helical_dom_sf"/>
</dbReference>
<dbReference type="InterPro" id="IPR015943">
    <property type="entry name" value="WD40/YVTN_repeat-like_dom_sf"/>
</dbReference>
<keyword evidence="8" id="KW-1133">Transmembrane helix</keyword>
<keyword evidence="2" id="KW-0805">Transcription regulation</keyword>
<name>A0A6I3M8A7_9MICO</name>
<dbReference type="Proteomes" id="UP000433071">
    <property type="component" value="Unassembled WGS sequence"/>
</dbReference>
<keyword evidence="8" id="KW-0472">Membrane</keyword>
<dbReference type="InterPro" id="IPR011047">
    <property type="entry name" value="Quinoprotein_ADH-like_sf"/>
</dbReference>
<evidence type="ECO:0000256" key="8">
    <source>
        <dbReference type="SAM" id="Phobius"/>
    </source>
</evidence>
<feature type="compositionally biased region" description="Basic and acidic residues" evidence="7">
    <location>
        <begin position="196"/>
        <end position="221"/>
    </location>
</feature>
<keyword evidence="6" id="KW-0175">Coiled coil</keyword>
<keyword evidence="4" id="KW-0804">Transcription</keyword>
<dbReference type="PANTHER" id="PTHR35807">
    <property type="entry name" value="TRANSCRIPTIONAL REGULATOR REDD-RELATED"/>
    <property type="match status" value="1"/>
</dbReference>
<dbReference type="CDD" id="cd00383">
    <property type="entry name" value="trans_reg_C"/>
    <property type="match status" value="1"/>
</dbReference>
<evidence type="ECO:0000256" key="2">
    <source>
        <dbReference type="ARBA" id="ARBA00023015"/>
    </source>
</evidence>
<feature type="domain" description="OmpR/PhoB-type" evidence="9">
    <location>
        <begin position="240"/>
        <end position="338"/>
    </location>
</feature>
<keyword evidence="11" id="KW-1185">Reference proteome</keyword>
<proteinExistence type="inferred from homology"/>
<dbReference type="GO" id="GO:0000160">
    <property type="term" value="P:phosphorelay signal transduction system"/>
    <property type="evidence" value="ECO:0007669"/>
    <property type="project" value="InterPro"/>
</dbReference>
<dbReference type="InterPro" id="IPR027417">
    <property type="entry name" value="P-loop_NTPase"/>
</dbReference>
<dbReference type="SMART" id="SM01043">
    <property type="entry name" value="BTAD"/>
    <property type="match status" value="1"/>
</dbReference>
<dbReference type="InterPro" id="IPR049052">
    <property type="entry name" value="nSTAND1"/>
</dbReference>